<organism evidence="1 2">
    <name type="scientific">Jaapia argillacea MUCL 33604</name>
    <dbReference type="NCBI Taxonomy" id="933084"/>
    <lineage>
        <taxon>Eukaryota</taxon>
        <taxon>Fungi</taxon>
        <taxon>Dikarya</taxon>
        <taxon>Basidiomycota</taxon>
        <taxon>Agaricomycotina</taxon>
        <taxon>Agaricomycetes</taxon>
        <taxon>Agaricomycetidae</taxon>
        <taxon>Jaapiales</taxon>
        <taxon>Jaapiaceae</taxon>
        <taxon>Jaapia</taxon>
    </lineage>
</organism>
<accession>A0A067Q1Y2</accession>
<dbReference type="Proteomes" id="UP000027265">
    <property type="component" value="Unassembled WGS sequence"/>
</dbReference>
<name>A0A067Q1Y2_9AGAM</name>
<dbReference type="HOGENOM" id="CLU_2677760_0_0_1"/>
<reference evidence="2" key="1">
    <citation type="journal article" date="2014" name="Proc. Natl. Acad. Sci. U.S.A.">
        <title>Extensive sampling of basidiomycete genomes demonstrates inadequacy of the white-rot/brown-rot paradigm for wood decay fungi.</title>
        <authorList>
            <person name="Riley R."/>
            <person name="Salamov A.A."/>
            <person name="Brown D.W."/>
            <person name="Nagy L.G."/>
            <person name="Floudas D."/>
            <person name="Held B.W."/>
            <person name="Levasseur A."/>
            <person name="Lombard V."/>
            <person name="Morin E."/>
            <person name="Otillar R."/>
            <person name="Lindquist E.A."/>
            <person name="Sun H."/>
            <person name="LaButti K.M."/>
            <person name="Schmutz J."/>
            <person name="Jabbour D."/>
            <person name="Luo H."/>
            <person name="Baker S.E."/>
            <person name="Pisabarro A.G."/>
            <person name="Walton J.D."/>
            <person name="Blanchette R.A."/>
            <person name="Henrissat B."/>
            <person name="Martin F."/>
            <person name="Cullen D."/>
            <person name="Hibbett D.S."/>
            <person name="Grigoriev I.V."/>
        </authorList>
    </citation>
    <scope>NUCLEOTIDE SEQUENCE [LARGE SCALE GENOMIC DNA]</scope>
    <source>
        <strain evidence="2">MUCL 33604</strain>
    </source>
</reference>
<proteinExistence type="predicted"/>
<sequence length="75" mass="8592">MLFLALYSDSLPSIIPAQAVWLPLYMWFDVRIKAWLATFYCRVDLYCPSCASLCMREGGVAYVELVSHESKFFSA</sequence>
<evidence type="ECO:0000313" key="1">
    <source>
        <dbReference type="EMBL" id="KDQ61083.1"/>
    </source>
</evidence>
<protein>
    <submittedName>
        <fullName evidence="1">Uncharacterized protein</fullName>
    </submittedName>
</protein>
<gene>
    <name evidence="1" type="ORF">JAAARDRAFT_67480</name>
</gene>
<dbReference type="EMBL" id="KL197713">
    <property type="protein sequence ID" value="KDQ61083.1"/>
    <property type="molecule type" value="Genomic_DNA"/>
</dbReference>
<feature type="non-terminal residue" evidence="1">
    <location>
        <position position="75"/>
    </location>
</feature>
<dbReference type="AlphaFoldDB" id="A0A067Q1Y2"/>
<evidence type="ECO:0000313" key="2">
    <source>
        <dbReference type="Proteomes" id="UP000027265"/>
    </source>
</evidence>
<keyword evidence="2" id="KW-1185">Reference proteome</keyword>
<dbReference type="InParanoid" id="A0A067Q1Y2"/>